<feature type="compositionally biased region" description="Polar residues" evidence="1">
    <location>
        <begin position="118"/>
        <end position="134"/>
    </location>
</feature>
<feature type="compositionally biased region" description="Polar residues" evidence="1">
    <location>
        <begin position="162"/>
        <end position="171"/>
    </location>
</feature>
<evidence type="ECO:0000313" key="2">
    <source>
        <dbReference type="EMBL" id="KAE8700908.1"/>
    </source>
</evidence>
<feature type="region of interest" description="Disordered" evidence="1">
    <location>
        <begin position="227"/>
        <end position="277"/>
    </location>
</feature>
<dbReference type="AlphaFoldDB" id="A0A6A3A9V8"/>
<feature type="region of interest" description="Disordered" evidence="1">
    <location>
        <begin position="91"/>
        <end position="171"/>
    </location>
</feature>
<reference evidence="2" key="1">
    <citation type="submission" date="2019-09" db="EMBL/GenBank/DDBJ databases">
        <title>Draft genome information of white flower Hibiscus syriacus.</title>
        <authorList>
            <person name="Kim Y.-M."/>
        </authorList>
    </citation>
    <scope>NUCLEOTIDE SEQUENCE [LARGE SCALE GENOMIC DNA]</scope>
    <source>
        <strain evidence="2">YM2019G1</strain>
    </source>
</reference>
<keyword evidence="3" id="KW-1185">Reference proteome</keyword>
<dbReference type="Proteomes" id="UP000436088">
    <property type="component" value="Unassembled WGS sequence"/>
</dbReference>
<gene>
    <name evidence="2" type="ORF">F3Y22_tig00110551pilonHSYRG00141</name>
</gene>
<proteinExistence type="predicted"/>
<feature type="compositionally biased region" description="Polar residues" evidence="1">
    <location>
        <begin position="241"/>
        <end position="253"/>
    </location>
</feature>
<dbReference type="EMBL" id="VEPZ02001027">
    <property type="protein sequence ID" value="KAE8700908.1"/>
    <property type="molecule type" value="Genomic_DNA"/>
</dbReference>
<protein>
    <recommendedName>
        <fullName evidence="4">RING-type domain-containing protein</fullName>
    </recommendedName>
</protein>
<accession>A0A6A3A9V8</accession>
<name>A0A6A3A9V8_HIBSY</name>
<evidence type="ECO:0008006" key="4">
    <source>
        <dbReference type="Google" id="ProtNLM"/>
    </source>
</evidence>
<comment type="caution">
    <text evidence="2">The sequence shown here is derived from an EMBL/GenBank/DDBJ whole genome shotgun (WGS) entry which is preliminary data.</text>
</comment>
<evidence type="ECO:0000256" key="1">
    <source>
        <dbReference type="SAM" id="MobiDB-lite"/>
    </source>
</evidence>
<evidence type="ECO:0000313" key="3">
    <source>
        <dbReference type="Proteomes" id="UP000436088"/>
    </source>
</evidence>
<organism evidence="2 3">
    <name type="scientific">Hibiscus syriacus</name>
    <name type="common">Rose of Sharon</name>
    <dbReference type="NCBI Taxonomy" id="106335"/>
    <lineage>
        <taxon>Eukaryota</taxon>
        <taxon>Viridiplantae</taxon>
        <taxon>Streptophyta</taxon>
        <taxon>Embryophyta</taxon>
        <taxon>Tracheophyta</taxon>
        <taxon>Spermatophyta</taxon>
        <taxon>Magnoliopsida</taxon>
        <taxon>eudicotyledons</taxon>
        <taxon>Gunneridae</taxon>
        <taxon>Pentapetalae</taxon>
        <taxon>rosids</taxon>
        <taxon>malvids</taxon>
        <taxon>Malvales</taxon>
        <taxon>Malvaceae</taxon>
        <taxon>Malvoideae</taxon>
        <taxon>Hibiscus</taxon>
    </lineage>
</organism>
<sequence length="277" mass="30261">MEETHKLDSHITSAAAFVEGRIQNANDDSCSICLEEFSSSDPSTRSSQCPMCMQAISLKDSASQELLEAVERERTVTVTAPRNTTHLAAAMGRSHHTGMREGQRRSSSHGHPRYLVFSHSTAQHTDSGSSTQTRIEGESEAPAVTVSRPSSQLSSREEMSPFPSSQNTSASGVTISLSFNNRTRSWKERLFPRNSFMSDIGNEVRREVSAGIASVSRMMDRIEINGNNSENQASVPHHSVESSVTEQANQHNTGRNRDVPLTIVPSRPPHASSPLST</sequence>